<dbReference type="Proteomes" id="UP000308600">
    <property type="component" value="Unassembled WGS sequence"/>
</dbReference>
<reference evidence="1 2" key="1">
    <citation type="journal article" date="2019" name="Nat. Ecol. Evol.">
        <title>Megaphylogeny resolves global patterns of mushroom evolution.</title>
        <authorList>
            <person name="Varga T."/>
            <person name="Krizsan K."/>
            <person name="Foldi C."/>
            <person name="Dima B."/>
            <person name="Sanchez-Garcia M."/>
            <person name="Sanchez-Ramirez S."/>
            <person name="Szollosi G.J."/>
            <person name="Szarkandi J.G."/>
            <person name="Papp V."/>
            <person name="Albert L."/>
            <person name="Andreopoulos W."/>
            <person name="Angelini C."/>
            <person name="Antonin V."/>
            <person name="Barry K.W."/>
            <person name="Bougher N.L."/>
            <person name="Buchanan P."/>
            <person name="Buyck B."/>
            <person name="Bense V."/>
            <person name="Catcheside P."/>
            <person name="Chovatia M."/>
            <person name="Cooper J."/>
            <person name="Damon W."/>
            <person name="Desjardin D."/>
            <person name="Finy P."/>
            <person name="Geml J."/>
            <person name="Haridas S."/>
            <person name="Hughes K."/>
            <person name="Justo A."/>
            <person name="Karasinski D."/>
            <person name="Kautmanova I."/>
            <person name="Kiss B."/>
            <person name="Kocsube S."/>
            <person name="Kotiranta H."/>
            <person name="LaButti K.M."/>
            <person name="Lechner B.E."/>
            <person name="Liimatainen K."/>
            <person name="Lipzen A."/>
            <person name="Lukacs Z."/>
            <person name="Mihaltcheva S."/>
            <person name="Morgado L.N."/>
            <person name="Niskanen T."/>
            <person name="Noordeloos M.E."/>
            <person name="Ohm R.A."/>
            <person name="Ortiz-Santana B."/>
            <person name="Ovrebo C."/>
            <person name="Racz N."/>
            <person name="Riley R."/>
            <person name="Savchenko A."/>
            <person name="Shiryaev A."/>
            <person name="Soop K."/>
            <person name="Spirin V."/>
            <person name="Szebenyi C."/>
            <person name="Tomsovsky M."/>
            <person name="Tulloss R.E."/>
            <person name="Uehling J."/>
            <person name="Grigoriev I.V."/>
            <person name="Vagvolgyi C."/>
            <person name="Papp T."/>
            <person name="Martin F.M."/>
            <person name="Miettinen O."/>
            <person name="Hibbett D.S."/>
            <person name="Nagy L.G."/>
        </authorList>
    </citation>
    <scope>NUCLEOTIDE SEQUENCE [LARGE SCALE GENOMIC DNA]</scope>
    <source>
        <strain evidence="1 2">NL-1719</strain>
    </source>
</reference>
<organism evidence="1 2">
    <name type="scientific">Pluteus cervinus</name>
    <dbReference type="NCBI Taxonomy" id="181527"/>
    <lineage>
        <taxon>Eukaryota</taxon>
        <taxon>Fungi</taxon>
        <taxon>Dikarya</taxon>
        <taxon>Basidiomycota</taxon>
        <taxon>Agaricomycotina</taxon>
        <taxon>Agaricomycetes</taxon>
        <taxon>Agaricomycetidae</taxon>
        <taxon>Agaricales</taxon>
        <taxon>Pluteineae</taxon>
        <taxon>Pluteaceae</taxon>
        <taxon>Pluteus</taxon>
    </lineage>
</organism>
<evidence type="ECO:0000313" key="2">
    <source>
        <dbReference type="Proteomes" id="UP000308600"/>
    </source>
</evidence>
<name>A0ACD2ZYR7_9AGAR</name>
<dbReference type="EMBL" id="ML209225">
    <property type="protein sequence ID" value="TFK58713.1"/>
    <property type="molecule type" value="Genomic_DNA"/>
</dbReference>
<sequence>MSKRLCTCTLCRSYTVVHPITGELIPGLYVTPYLYQQHAPYRESGPTPGPEATTSVEVADLDFETSILASTLDESDLMSIDPFVVARQSDLAEIIDEDDLSAVSDIDMDPVEADFDFGASEMAIDSEVLAQEVEQIRSQFADLEKEFLRRSKSYVFPTIQFQTPPQSVDEPIPELSLDLNLEVFAHQDVLALLVSRLEKLKPSDNDLARRITDLLIMIQEHEGDLDRHIRTAWEKEKLKALEDPYLIDTSARLHWSKTLAKFPPAVLGIYVTLATLYLLVGTSRSACNFLLMAFPIIFHAAFTSYLGETGTNSTSLPSPLPSYDPQTHDIREAIKALQIDPETLIYAACPQCCCIYPPRSGRNRYPKSAYYPAMIEAHQSVHIVSNPCPPGSAVSFLDLISSMNSDRGQMPGKAVR</sequence>
<gene>
    <name evidence="1" type="ORF">BDN72DRAFT_906479</name>
</gene>
<keyword evidence="2" id="KW-1185">Reference proteome</keyword>
<accession>A0ACD2ZYR7</accession>
<proteinExistence type="predicted"/>
<protein>
    <submittedName>
        <fullName evidence="1">Uncharacterized protein</fullName>
    </submittedName>
</protein>
<evidence type="ECO:0000313" key="1">
    <source>
        <dbReference type="EMBL" id="TFK58713.1"/>
    </source>
</evidence>